<gene>
    <name evidence="2" type="ORF">F8M41_000027</name>
</gene>
<protein>
    <submittedName>
        <fullName evidence="2">Uncharacterized protein</fullName>
    </submittedName>
</protein>
<accession>A0A8H4EWH8</accession>
<feature type="signal peptide" evidence="1">
    <location>
        <begin position="1"/>
        <end position="23"/>
    </location>
</feature>
<evidence type="ECO:0000256" key="1">
    <source>
        <dbReference type="SAM" id="SignalP"/>
    </source>
</evidence>
<dbReference type="EMBL" id="WTPW01000001">
    <property type="protein sequence ID" value="KAF0562520.1"/>
    <property type="molecule type" value="Genomic_DNA"/>
</dbReference>
<dbReference type="AlphaFoldDB" id="A0A8H4EWH8"/>
<evidence type="ECO:0000313" key="2">
    <source>
        <dbReference type="EMBL" id="KAF0562520.1"/>
    </source>
</evidence>
<organism evidence="2 3">
    <name type="scientific">Gigaspora margarita</name>
    <dbReference type="NCBI Taxonomy" id="4874"/>
    <lineage>
        <taxon>Eukaryota</taxon>
        <taxon>Fungi</taxon>
        <taxon>Fungi incertae sedis</taxon>
        <taxon>Mucoromycota</taxon>
        <taxon>Glomeromycotina</taxon>
        <taxon>Glomeromycetes</taxon>
        <taxon>Diversisporales</taxon>
        <taxon>Gigasporaceae</taxon>
        <taxon>Gigaspora</taxon>
    </lineage>
</organism>
<evidence type="ECO:0000313" key="3">
    <source>
        <dbReference type="Proteomes" id="UP000439903"/>
    </source>
</evidence>
<sequence length="165" mass="18859">MKQTYFISLLVFFFFIILKKTYGECRSDDCWVDGYGCGNMPRARGRCGAQVLYANLISGNKLNFTISAPSAPGAFGHFTISDDLGNWHRFLKSPMIVNGQRCDSGTAQYQKYTSLWAFDFQTPPAGTWFDIWLTVYWDCGKPSPVWCDMDCTQEIVHHRDYVKST</sequence>
<dbReference type="Proteomes" id="UP000439903">
    <property type="component" value="Unassembled WGS sequence"/>
</dbReference>
<keyword evidence="1" id="KW-0732">Signal</keyword>
<proteinExistence type="predicted"/>
<comment type="caution">
    <text evidence="2">The sequence shown here is derived from an EMBL/GenBank/DDBJ whole genome shotgun (WGS) entry which is preliminary data.</text>
</comment>
<reference evidence="2 3" key="1">
    <citation type="journal article" date="2019" name="Environ. Microbiol.">
        <title>At the nexus of three kingdoms: the genome of the mycorrhizal fungus Gigaspora margarita provides insights into plant, endobacterial and fungal interactions.</title>
        <authorList>
            <person name="Venice F."/>
            <person name="Ghignone S."/>
            <person name="Salvioli di Fossalunga A."/>
            <person name="Amselem J."/>
            <person name="Novero M."/>
            <person name="Xianan X."/>
            <person name="Sedzielewska Toro K."/>
            <person name="Morin E."/>
            <person name="Lipzen A."/>
            <person name="Grigoriev I.V."/>
            <person name="Henrissat B."/>
            <person name="Martin F.M."/>
            <person name="Bonfante P."/>
        </authorList>
    </citation>
    <scope>NUCLEOTIDE SEQUENCE [LARGE SCALE GENOMIC DNA]</scope>
    <source>
        <strain evidence="2 3">BEG34</strain>
    </source>
</reference>
<keyword evidence="3" id="KW-1185">Reference proteome</keyword>
<dbReference type="OrthoDB" id="2312876at2759"/>
<feature type="chain" id="PRO_5034024482" evidence="1">
    <location>
        <begin position="24"/>
        <end position="165"/>
    </location>
</feature>
<name>A0A8H4EWH8_GIGMA</name>